<feature type="region of interest" description="Disordered" evidence="1">
    <location>
        <begin position="675"/>
        <end position="707"/>
    </location>
</feature>
<dbReference type="Pfam" id="PF09826">
    <property type="entry name" value="Beta_propel"/>
    <property type="match status" value="1"/>
</dbReference>
<feature type="region of interest" description="Disordered" evidence="1">
    <location>
        <begin position="405"/>
        <end position="430"/>
    </location>
</feature>
<accession>A0A5B8KHW2</accession>
<proteinExistence type="predicted"/>
<gene>
    <name evidence="3" type="ORF">fos2004AM_00003</name>
</gene>
<feature type="compositionally biased region" description="Acidic residues" evidence="1">
    <location>
        <begin position="405"/>
        <end position="425"/>
    </location>
</feature>
<feature type="chain" id="PRO_5023037654" description="Beta propeller domain protein" evidence="2">
    <location>
        <begin position="23"/>
        <end position="707"/>
    </location>
</feature>
<feature type="signal peptide" evidence="2">
    <location>
        <begin position="1"/>
        <end position="22"/>
    </location>
</feature>
<dbReference type="EMBL" id="MK801296">
    <property type="protein sequence ID" value="QDY92635.1"/>
    <property type="molecule type" value="Genomic_DNA"/>
</dbReference>
<protein>
    <recommendedName>
        <fullName evidence="4">Beta propeller domain protein</fullName>
    </recommendedName>
</protein>
<dbReference type="InterPro" id="IPR019198">
    <property type="entry name" value="Beta_propeller_containing"/>
</dbReference>
<organism evidence="3">
    <name type="scientific">uncultured Planctomycetota bacterium</name>
    <dbReference type="NCBI Taxonomy" id="120965"/>
    <lineage>
        <taxon>Bacteria</taxon>
        <taxon>Pseudomonadati</taxon>
        <taxon>Planctomycetota</taxon>
        <taxon>environmental samples</taxon>
    </lineage>
</organism>
<dbReference type="PROSITE" id="PS51257">
    <property type="entry name" value="PROKAR_LIPOPROTEIN"/>
    <property type="match status" value="1"/>
</dbReference>
<feature type="compositionally biased region" description="Low complexity" evidence="1">
    <location>
        <begin position="87"/>
        <end position="97"/>
    </location>
</feature>
<name>A0A5B8KHW2_9BACT</name>
<evidence type="ECO:0000256" key="1">
    <source>
        <dbReference type="SAM" id="MobiDB-lite"/>
    </source>
</evidence>
<dbReference type="AlphaFoldDB" id="A0A5B8KHW2"/>
<evidence type="ECO:0000256" key="2">
    <source>
        <dbReference type="SAM" id="SignalP"/>
    </source>
</evidence>
<keyword evidence="2" id="KW-0732">Signal</keyword>
<reference evidence="3" key="1">
    <citation type="submission" date="2019-04" db="EMBL/GenBank/DDBJ databases">
        <title>Deep-cultivation of Planctomycetes uncovers their unique biology.</title>
        <authorList>
            <person name="Wiegand S."/>
            <person name="Meyerdierks A."/>
            <person name="Amann R."/>
            <person name="Jogler C."/>
        </authorList>
    </citation>
    <scope>NUCLEOTIDE SEQUENCE</scope>
</reference>
<evidence type="ECO:0008006" key="4">
    <source>
        <dbReference type="Google" id="ProtNLM"/>
    </source>
</evidence>
<evidence type="ECO:0000313" key="3">
    <source>
        <dbReference type="EMBL" id="QDY92635.1"/>
    </source>
</evidence>
<sequence length="707" mass="74691">MSKSLRTVLVLSAASIPFLVGGCPWLPPPGGGAGDGEPALTRFTSGEELLNYFKQQATAQQTRSTGLFGLGGAVGLAPGAAQEDSGALAADGAATGGESNEADSYSTTNLQEAGVDESDIFKSDGTRFYIAKGQTLRVVNATPLTELEEVACVEFEVPIEALYLYESKIIALGQRYSFGGGDGPEILMWPPYYTGASVLVYEVDVSDPSAPEIVGQNELDGSLASSRLTNGRLILILTIAPPLPANPNPLSIGLMSLDQVLPTMRIGDAEQVLVAPEDWFHPESPDGYFTTAVVTLDAEDVETVVGSVAVMANAGTIYASTEALYLTDTQYDSASGYRERTAIHKLAFNDQGVAEYVGSGSVPGRLLNQFSLGEYEGYLRVATHVTNWRLFGDGVGIAVAEAGAGDDGEVVDSEADSPADDEDDASPTVVPTGPYNAVYVLGESAGTLEIAGSIENIAPGEQLYAARFMGPRGYLVTFVRIDPLFVLDLSDPASPSVLGELKIPGYSDYLHPFGDDLLIGVGRSTREMEWGGPVPSAVQVSLFDVSDPANPTTIHQLEIGGYGSTSDVSYTHKAFTFLPDEGLLALPVQLWAEEADSSWQWARDYQCEFEGVLCLTVDATEGFSELGRVASVVYQELGWTEWRRGAFIGDVLYALTPAGVRAAELGDFDNPTTLALTPSVGEFDGSPGQPQPDGGGGQAEPGWEGDE</sequence>
<feature type="region of interest" description="Disordered" evidence="1">
    <location>
        <begin position="87"/>
        <end position="109"/>
    </location>
</feature>